<evidence type="ECO:0000313" key="1">
    <source>
        <dbReference type="EMBL" id="MBC8610042.1"/>
    </source>
</evidence>
<keyword evidence="2" id="KW-1185">Reference proteome</keyword>
<evidence type="ECO:0008006" key="3">
    <source>
        <dbReference type="Google" id="ProtNLM"/>
    </source>
</evidence>
<dbReference type="AlphaFoldDB" id="A0A8J6PA53"/>
<dbReference type="Proteomes" id="UP000632659">
    <property type="component" value="Unassembled WGS sequence"/>
</dbReference>
<reference evidence="1" key="1">
    <citation type="submission" date="2020-08" db="EMBL/GenBank/DDBJ databases">
        <title>Genome public.</title>
        <authorList>
            <person name="Liu C."/>
            <person name="Sun Q."/>
        </authorList>
    </citation>
    <scope>NUCLEOTIDE SEQUENCE</scope>
    <source>
        <strain evidence="1">NSJ-15</strain>
    </source>
</reference>
<dbReference type="RefSeq" id="WP_187536211.1">
    <property type="nucleotide sequence ID" value="NZ_JACRTL010000001.1"/>
</dbReference>
<sequence length="111" mass="11362">MNYNQIGDVTATFRTSGNVLVGDLVSLKENSTVQSAAADEEIIGVCVSKNGIYAGVQVRGGVTVACADSALKVGYRQLKAAADNKIALGTAGAYHLVVSVDTAAETAMVLL</sequence>
<gene>
    <name evidence="1" type="ORF">H8702_02755</name>
</gene>
<proteinExistence type="predicted"/>
<accession>A0A8J6PA53</accession>
<protein>
    <recommendedName>
        <fullName evidence="3">DUF2190 family protein</fullName>
    </recommendedName>
</protein>
<comment type="caution">
    <text evidence="1">The sequence shown here is derived from an EMBL/GenBank/DDBJ whole genome shotgun (WGS) entry which is preliminary data.</text>
</comment>
<evidence type="ECO:0000313" key="2">
    <source>
        <dbReference type="Proteomes" id="UP000632659"/>
    </source>
</evidence>
<dbReference type="EMBL" id="JACRTL010000001">
    <property type="protein sequence ID" value="MBC8610042.1"/>
    <property type="molecule type" value="Genomic_DNA"/>
</dbReference>
<organism evidence="1 2">
    <name type="scientific">Massiliimalia timonensis</name>
    <dbReference type="NCBI Taxonomy" id="1987501"/>
    <lineage>
        <taxon>Bacteria</taxon>
        <taxon>Bacillati</taxon>
        <taxon>Bacillota</taxon>
        <taxon>Clostridia</taxon>
        <taxon>Eubacteriales</taxon>
        <taxon>Oscillospiraceae</taxon>
        <taxon>Massiliimalia</taxon>
    </lineage>
</organism>
<name>A0A8J6PA53_9FIRM</name>